<evidence type="ECO:0000313" key="1">
    <source>
        <dbReference type="EMBL" id="MBD1599510.1"/>
    </source>
</evidence>
<dbReference type="Proteomes" id="UP000805841">
    <property type="component" value="Unassembled WGS sequence"/>
</dbReference>
<reference evidence="1 2" key="1">
    <citation type="journal article" date="2020" name="Insects">
        <title>Bacteria Belonging to Pseudomonas typographi sp. nov. from the Bark Beetle Ips typographus Have Genomic Potential to Aid in the Host Ecology.</title>
        <authorList>
            <person name="Peral-Aranega E."/>
            <person name="Saati-Santamaria Z."/>
            <person name="Kolarik M."/>
            <person name="Rivas R."/>
            <person name="Garcia-Fraile P."/>
        </authorList>
    </citation>
    <scope>NUCLEOTIDE SEQUENCE [LARGE SCALE GENOMIC DNA]</scope>
    <source>
        <strain evidence="1 2">CA3A</strain>
    </source>
</reference>
<gene>
    <name evidence="1" type="ORF">HAQ05_12450</name>
</gene>
<name>A0ABR7Z203_9PSED</name>
<sequence>MPAVSASYPVTALYNMYQNASPLQSVWGRLTKAVNSAQVITGPLHNLASVALRTGIIAGCTAAFEGYIRGVLAGVVGDAEGEDANARLASQWLLLVPTALNAVGFLRDVIQKRATGASCAGRLAMMALSASSAGTVLALANPRDFVASTLASALYSMLRDGISKFIPLKSNGADLQPIPTVMAAGSFALTGVAVNELQGWVLSGLGSPAPWVQVALPAAFTAVHASVDDFVLITANGASGPLRISPAFEKLTPNRVLDGTLTNGALRSSALGVIQMAGPLAADAVAQLGVGRMASASLPTGLLMFTVYLPFVAGTLARDERGYGSGVELIAVRSLSEEGRPGSQCAVV</sequence>
<accession>A0ABR7Z203</accession>
<dbReference type="EMBL" id="JAAOCA010000014">
    <property type="protein sequence ID" value="MBD1599510.1"/>
    <property type="molecule type" value="Genomic_DNA"/>
</dbReference>
<protein>
    <submittedName>
        <fullName evidence="1">Uncharacterized protein</fullName>
    </submittedName>
</protein>
<evidence type="ECO:0000313" key="2">
    <source>
        <dbReference type="Proteomes" id="UP000805841"/>
    </source>
</evidence>
<comment type="caution">
    <text evidence="1">The sequence shown here is derived from an EMBL/GenBank/DDBJ whole genome shotgun (WGS) entry which is preliminary data.</text>
</comment>
<organism evidence="1 2">
    <name type="scientific">Pseudomonas typographi</name>
    <dbReference type="NCBI Taxonomy" id="2715964"/>
    <lineage>
        <taxon>Bacteria</taxon>
        <taxon>Pseudomonadati</taxon>
        <taxon>Pseudomonadota</taxon>
        <taxon>Gammaproteobacteria</taxon>
        <taxon>Pseudomonadales</taxon>
        <taxon>Pseudomonadaceae</taxon>
        <taxon>Pseudomonas</taxon>
    </lineage>
</organism>
<proteinExistence type="predicted"/>
<keyword evidence="2" id="KW-1185">Reference proteome</keyword>
<dbReference type="RefSeq" id="WP_190420959.1">
    <property type="nucleotide sequence ID" value="NZ_JAAOCA010000014.1"/>
</dbReference>